<dbReference type="CDD" id="cd16891">
    <property type="entry name" value="CwlT-like"/>
    <property type="match status" value="1"/>
</dbReference>
<evidence type="ECO:0000259" key="4">
    <source>
        <dbReference type="Pfam" id="PF13702"/>
    </source>
</evidence>
<keyword evidence="2" id="KW-0472">Membrane</keyword>
<dbReference type="Gene3D" id="3.90.70.10">
    <property type="entry name" value="Cysteine proteinases"/>
    <property type="match status" value="1"/>
</dbReference>
<evidence type="ECO:0000313" key="5">
    <source>
        <dbReference type="EMBL" id="RRK34010.1"/>
    </source>
</evidence>
<evidence type="ECO:0000313" key="6">
    <source>
        <dbReference type="Proteomes" id="UP000274920"/>
    </source>
</evidence>
<proteinExistence type="predicted"/>
<dbReference type="Gene3D" id="1.10.530.10">
    <property type="match status" value="1"/>
</dbReference>
<evidence type="ECO:0000256" key="2">
    <source>
        <dbReference type="SAM" id="Phobius"/>
    </source>
</evidence>
<dbReference type="RefSeq" id="WP_125129182.1">
    <property type="nucleotide sequence ID" value="NZ_RHJS01000002.1"/>
</dbReference>
<keyword evidence="2" id="KW-1133">Transmembrane helix</keyword>
<dbReference type="AlphaFoldDB" id="A0A3R8LIG3"/>
<feature type="domain" description="Peptidase C39-like" evidence="3">
    <location>
        <begin position="454"/>
        <end position="584"/>
    </location>
</feature>
<dbReference type="EMBL" id="RHJS01000002">
    <property type="protein sequence ID" value="RRK34010.1"/>
    <property type="molecule type" value="Genomic_DNA"/>
</dbReference>
<feature type="region of interest" description="Disordered" evidence="1">
    <location>
        <begin position="201"/>
        <end position="224"/>
    </location>
</feature>
<protein>
    <submittedName>
        <fullName evidence="5">Peptidase M23</fullName>
    </submittedName>
</protein>
<feature type="compositionally biased region" description="Low complexity" evidence="1">
    <location>
        <begin position="215"/>
        <end position="224"/>
    </location>
</feature>
<feature type="transmembrane region" description="Helical" evidence="2">
    <location>
        <begin position="60"/>
        <end position="80"/>
    </location>
</feature>
<dbReference type="Pfam" id="PF13702">
    <property type="entry name" value="Lysozyme_like"/>
    <property type="match status" value="1"/>
</dbReference>
<dbReference type="SUPFAM" id="SSF53955">
    <property type="entry name" value="Lysozyme-like"/>
    <property type="match status" value="1"/>
</dbReference>
<dbReference type="InterPro" id="IPR039564">
    <property type="entry name" value="Peptidase_C39-like"/>
</dbReference>
<dbReference type="InterPro" id="IPR047194">
    <property type="entry name" value="CwlT-like_lysozyme"/>
</dbReference>
<evidence type="ECO:0000256" key="1">
    <source>
        <dbReference type="SAM" id="MobiDB-lite"/>
    </source>
</evidence>
<dbReference type="Proteomes" id="UP000274920">
    <property type="component" value="Unassembled WGS sequence"/>
</dbReference>
<keyword evidence="6" id="KW-1185">Reference proteome</keyword>
<accession>A0A3R8LIG3</accession>
<dbReference type="InterPro" id="IPR023346">
    <property type="entry name" value="Lysozyme-like_dom_sf"/>
</dbReference>
<gene>
    <name evidence="5" type="ORF">EBB54_23655</name>
</gene>
<dbReference type="Pfam" id="PF13529">
    <property type="entry name" value="Peptidase_C39_2"/>
    <property type="match status" value="1"/>
</dbReference>
<sequence length="615" mass="65821">MAERQSSLSEAAGVGTAVSDLLRLKQAAPFAKAVKGGVGGAAGAAIGMALSYKEEIKKSAIAITAALMLPVLFLTMLPGLTFGDLSENSGVLNSGTLINENLQKANQAIVEVLMECHDEVLAEIQKEASKVPEGDTISITDPYAASISVNSNLLIAQFCASRESYKEINIKELQKVIRENKDDLFSYDVSTETVTMEVKVDAGAEGESGNGSTGDGATAGNTNAAPQTKTVTFTRHNYVVKYAGDTYFADHVFHLTDKQKELAEAYAENLELFFGSSASGVATANVSEEVLAYRATVERIAAKYGMSQYVELILAVMMQESGGRGTDVMQASESGYNQKYSHSPGSITDPEYSIECGIQALKHVLTKAGCTGPTDLDRIKLALQGYNYGSGYIDWAMARDGGYTKENAIAYSDMMCARPGWHYSVYGDKEYVEHVLRYYIVTSTGGTYPANGMQIPHYLQTDYGNIPYGGGSIASSGCGPTSFAMIASYLTGTTITPVDAVSWCGNSYYKPGVGTYWSYFGAAASHFGCGSVIQTTDANAVLKALSEGHPVISSQRAGLFTSGGHFIVLRGVTVNGKVLVNDPNDSASKNYINREFDMMSEVHATSNAYWIFDKK</sequence>
<name>A0A3R8LIG3_9FIRM</name>
<evidence type="ECO:0000259" key="3">
    <source>
        <dbReference type="Pfam" id="PF13529"/>
    </source>
</evidence>
<feature type="domain" description="CwlT-like lysozyme" evidence="4">
    <location>
        <begin position="287"/>
        <end position="419"/>
    </location>
</feature>
<comment type="caution">
    <text evidence="5">The sequence shown here is derived from an EMBL/GenBank/DDBJ whole genome shotgun (WGS) entry which is preliminary data.</text>
</comment>
<organism evidence="5 6">
    <name type="scientific">Schaedlerella arabinosiphila</name>
    <dbReference type="NCBI Taxonomy" id="2044587"/>
    <lineage>
        <taxon>Bacteria</taxon>
        <taxon>Bacillati</taxon>
        <taxon>Bacillota</taxon>
        <taxon>Clostridia</taxon>
        <taxon>Lachnospirales</taxon>
        <taxon>Lachnospiraceae</taxon>
        <taxon>Schaedlerella</taxon>
    </lineage>
</organism>
<reference evidence="5" key="1">
    <citation type="submission" date="2018-10" db="EMBL/GenBank/DDBJ databases">
        <title>Schaedlerella arabinophila gen. nov. sp. nov., isolated from the mouse intestinal tract and comparative analysis with the genome of the closely related altered Schaedler flora strain ASF502.</title>
        <authorList>
            <person name="Miyake S."/>
            <person name="Soh M."/>
            <person name="Seedorf H."/>
        </authorList>
    </citation>
    <scope>NUCLEOTIDE SEQUENCE [LARGE SCALE GENOMIC DNA]</scope>
    <source>
        <strain evidence="5">DSM 106076</strain>
    </source>
</reference>
<keyword evidence="2" id="KW-0812">Transmembrane</keyword>